<feature type="region of interest" description="Disordered" evidence="4">
    <location>
        <begin position="1"/>
        <end position="35"/>
    </location>
</feature>
<dbReference type="PROSITE" id="PS50011">
    <property type="entry name" value="PROTEIN_KINASE_DOM"/>
    <property type="match status" value="1"/>
</dbReference>
<keyword evidence="2" id="KW-0547">Nucleotide-binding</keyword>
<evidence type="ECO:0000313" key="7">
    <source>
        <dbReference type="Proteomes" id="UP001162131"/>
    </source>
</evidence>
<dbReference type="Proteomes" id="UP001162131">
    <property type="component" value="Unassembled WGS sequence"/>
</dbReference>
<proteinExistence type="inferred from homology"/>
<evidence type="ECO:0000256" key="1">
    <source>
        <dbReference type="ARBA" id="ARBA00008874"/>
    </source>
</evidence>
<evidence type="ECO:0000259" key="5">
    <source>
        <dbReference type="PROSITE" id="PS50011"/>
    </source>
</evidence>
<protein>
    <recommendedName>
        <fullName evidence="5">Protein kinase domain-containing protein</fullName>
    </recommendedName>
</protein>
<comment type="caution">
    <text evidence="6">The sequence shown here is derived from an EMBL/GenBank/DDBJ whole genome shotgun (WGS) entry which is preliminary data.</text>
</comment>
<organism evidence="6 7">
    <name type="scientific">Blepharisma stoltei</name>
    <dbReference type="NCBI Taxonomy" id="1481888"/>
    <lineage>
        <taxon>Eukaryota</taxon>
        <taxon>Sar</taxon>
        <taxon>Alveolata</taxon>
        <taxon>Ciliophora</taxon>
        <taxon>Postciliodesmatophora</taxon>
        <taxon>Heterotrichea</taxon>
        <taxon>Heterotrichida</taxon>
        <taxon>Blepharismidae</taxon>
        <taxon>Blepharisma</taxon>
    </lineage>
</organism>
<dbReference type="AlphaFoldDB" id="A0AAU9JBV8"/>
<dbReference type="GO" id="GO:0005524">
    <property type="term" value="F:ATP binding"/>
    <property type="evidence" value="ECO:0007669"/>
    <property type="project" value="UniProtKB-KW"/>
</dbReference>
<reference evidence="6" key="1">
    <citation type="submission" date="2021-09" db="EMBL/GenBank/DDBJ databases">
        <authorList>
            <consortium name="AG Swart"/>
            <person name="Singh M."/>
            <person name="Singh A."/>
            <person name="Seah K."/>
            <person name="Emmerich C."/>
        </authorList>
    </citation>
    <scope>NUCLEOTIDE SEQUENCE</scope>
    <source>
        <strain evidence="6">ATCC30299</strain>
    </source>
</reference>
<dbReference type="SUPFAM" id="SSF56112">
    <property type="entry name" value="Protein kinase-like (PK-like)"/>
    <property type="match status" value="1"/>
</dbReference>
<dbReference type="InterPro" id="IPR051931">
    <property type="entry name" value="PAK3-like"/>
</dbReference>
<evidence type="ECO:0000313" key="6">
    <source>
        <dbReference type="EMBL" id="CAG9324760.1"/>
    </source>
</evidence>
<feature type="domain" description="Protein kinase" evidence="5">
    <location>
        <begin position="111"/>
        <end position="342"/>
    </location>
</feature>
<name>A0AAU9JBV8_9CILI</name>
<dbReference type="SMART" id="SM00220">
    <property type="entry name" value="S_TKc"/>
    <property type="match status" value="1"/>
</dbReference>
<accession>A0AAU9JBV8</accession>
<keyword evidence="3" id="KW-0067">ATP-binding</keyword>
<evidence type="ECO:0000256" key="3">
    <source>
        <dbReference type="ARBA" id="ARBA00022840"/>
    </source>
</evidence>
<dbReference type="EMBL" id="CAJZBQ010000036">
    <property type="protein sequence ID" value="CAG9324760.1"/>
    <property type="molecule type" value="Genomic_DNA"/>
</dbReference>
<dbReference type="GO" id="GO:0004672">
    <property type="term" value="F:protein kinase activity"/>
    <property type="evidence" value="ECO:0007669"/>
    <property type="project" value="InterPro"/>
</dbReference>
<evidence type="ECO:0000256" key="4">
    <source>
        <dbReference type="SAM" id="MobiDB-lite"/>
    </source>
</evidence>
<sequence>MIPSSNEKQKSTCKPIVTTRLPGPFMPPKKQNHHKAYDDMAEIEEYKKIQKLLSPLKLGPKERSNLTRVLKQLERMPSNLDNDKLFEPLAKMQNQTHAILPQCQVQLEEMITLSQFPSRSLKGFVRKVLHAPTLGLYIIKQIPINTRDERSHLREWISKWQKYQKKCKYLTEINATFWNSPEGCVSIVAEYTQNASLADIVDTIGSVNEKSAALIAKGALECLSFFHRKNICFGGLVPAHIIVTKKGNVKFTPRHERWLSAPSNELEADIYELGYMILMMLIGELDIFDVTEDNDCCFLHSIQQQFFLSKLSIEARDFLCLCLKSSPTSRGKVGDLLNHPWLSMPHYKGPDVNLTEIISLCIPSGNNALESAEKQLEHVTKALKVVLMGQHYRSESVPCPKELADDLGLSVDFVRDKVHKAFSEL</sequence>
<gene>
    <name evidence="6" type="ORF">BSTOLATCC_MIC36540</name>
</gene>
<dbReference type="Gene3D" id="1.10.510.10">
    <property type="entry name" value="Transferase(Phosphotransferase) domain 1"/>
    <property type="match status" value="2"/>
</dbReference>
<dbReference type="PANTHER" id="PTHR45832:SF22">
    <property type="entry name" value="SERINE_THREONINE-PROTEIN KINASE SAMKA-RELATED"/>
    <property type="match status" value="1"/>
</dbReference>
<dbReference type="InterPro" id="IPR011009">
    <property type="entry name" value="Kinase-like_dom_sf"/>
</dbReference>
<dbReference type="Pfam" id="PF00069">
    <property type="entry name" value="Pkinase"/>
    <property type="match status" value="1"/>
</dbReference>
<comment type="similarity">
    <text evidence="1">Belongs to the protein kinase superfamily. STE Ser/Thr protein kinase family. STE20 subfamily.</text>
</comment>
<dbReference type="PANTHER" id="PTHR45832">
    <property type="entry name" value="SERINE/THREONINE-PROTEIN KINASE SAMKA-RELATED-RELATED"/>
    <property type="match status" value="1"/>
</dbReference>
<keyword evidence="7" id="KW-1185">Reference proteome</keyword>
<dbReference type="InterPro" id="IPR000719">
    <property type="entry name" value="Prot_kinase_dom"/>
</dbReference>
<evidence type="ECO:0000256" key="2">
    <source>
        <dbReference type="ARBA" id="ARBA00022741"/>
    </source>
</evidence>